<comment type="caution">
    <text evidence="1">The sequence shown here is derived from an EMBL/GenBank/DDBJ whole genome shotgun (WGS) entry which is preliminary data.</text>
</comment>
<gene>
    <name evidence="1" type="ORF">S12H4_22963</name>
</gene>
<dbReference type="AlphaFoldDB" id="X1SY19"/>
<proteinExistence type="predicted"/>
<name>X1SY19_9ZZZZ</name>
<evidence type="ECO:0000313" key="1">
    <source>
        <dbReference type="EMBL" id="GAI80240.1"/>
    </source>
</evidence>
<dbReference type="EMBL" id="BARW01012088">
    <property type="protein sequence ID" value="GAI80240.1"/>
    <property type="molecule type" value="Genomic_DNA"/>
</dbReference>
<organism evidence="1">
    <name type="scientific">marine sediment metagenome</name>
    <dbReference type="NCBI Taxonomy" id="412755"/>
    <lineage>
        <taxon>unclassified sequences</taxon>
        <taxon>metagenomes</taxon>
        <taxon>ecological metagenomes</taxon>
    </lineage>
</organism>
<reference evidence="1" key="1">
    <citation type="journal article" date="2014" name="Front. Microbiol.">
        <title>High frequency of phylogenetically diverse reductive dehalogenase-homologous genes in deep subseafloor sedimentary metagenomes.</title>
        <authorList>
            <person name="Kawai M."/>
            <person name="Futagami T."/>
            <person name="Toyoda A."/>
            <person name="Takaki Y."/>
            <person name="Nishi S."/>
            <person name="Hori S."/>
            <person name="Arai W."/>
            <person name="Tsubouchi T."/>
            <person name="Morono Y."/>
            <person name="Uchiyama I."/>
            <person name="Ito T."/>
            <person name="Fujiyama A."/>
            <person name="Inagaki F."/>
            <person name="Takami H."/>
        </authorList>
    </citation>
    <scope>NUCLEOTIDE SEQUENCE</scope>
    <source>
        <strain evidence="1">Expedition CK06-06</strain>
    </source>
</reference>
<feature type="non-terminal residue" evidence="1">
    <location>
        <position position="1"/>
    </location>
</feature>
<sequence length="63" mass="7218">EFALSDCGKELHFFENTIRDMKKMSKKKRVRLGEGKHTIVFYKGEALEILCPKIGNCIITDSV</sequence>
<protein>
    <submittedName>
        <fullName evidence="1">Uncharacterized protein</fullName>
    </submittedName>
</protein>
<accession>X1SY19</accession>